<protein>
    <recommendedName>
        <fullName evidence="4">Xylulose kinase</fullName>
        <ecNumber evidence="4">2.7.1.17</ecNumber>
    </recommendedName>
</protein>
<evidence type="ECO:0000256" key="3">
    <source>
        <dbReference type="ARBA" id="ARBA00022777"/>
    </source>
</evidence>
<evidence type="ECO:0000256" key="1">
    <source>
        <dbReference type="ARBA" id="ARBA00009156"/>
    </source>
</evidence>
<keyword evidence="2 4" id="KW-0808">Transferase</keyword>
<dbReference type="Pfam" id="PF02782">
    <property type="entry name" value="FGGY_C"/>
    <property type="match status" value="1"/>
</dbReference>
<dbReference type="GO" id="GO:0005997">
    <property type="term" value="P:xylulose metabolic process"/>
    <property type="evidence" value="ECO:0007669"/>
    <property type="project" value="UniProtKB-UniRule"/>
</dbReference>
<dbReference type="InterPro" id="IPR018484">
    <property type="entry name" value="FGGY_N"/>
</dbReference>
<evidence type="ECO:0000259" key="6">
    <source>
        <dbReference type="Pfam" id="PF02782"/>
    </source>
</evidence>
<keyword evidence="4" id="KW-0067">ATP-binding</keyword>
<dbReference type="EC" id="2.7.1.17" evidence="4"/>
<dbReference type="GO" id="GO:0005829">
    <property type="term" value="C:cytosol"/>
    <property type="evidence" value="ECO:0007669"/>
    <property type="project" value="TreeGrafter"/>
</dbReference>
<gene>
    <name evidence="7" type="ORF">SNE40_009002</name>
</gene>
<organism evidence="7 8">
    <name type="scientific">Patella caerulea</name>
    <name type="common">Rayed Mediterranean limpet</name>
    <dbReference type="NCBI Taxonomy" id="87958"/>
    <lineage>
        <taxon>Eukaryota</taxon>
        <taxon>Metazoa</taxon>
        <taxon>Spiralia</taxon>
        <taxon>Lophotrochozoa</taxon>
        <taxon>Mollusca</taxon>
        <taxon>Gastropoda</taxon>
        <taxon>Patellogastropoda</taxon>
        <taxon>Patelloidea</taxon>
        <taxon>Patellidae</taxon>
        <taxon>Patella</taxon>
    </lineage>
</organism>
<sequence>MGNDGLFLGFDFSTQQVKVIAVNDSLQVKYECAVKFDTDLSKYNTQGGAHVSSDKSTVTAPTIMWIEALDMVLDKMKTDSFPFEKVLGISGSGQQHGSVYWKTGARNTLKNLNSAENLKEQLKESFSVGDSPIWMDSSTTRQCQDLERAMGGAQNLANITGSRAYERFTGNQIAKVYQTKPEAYSDTERISLVSSFAACLFLGDYAPIDTSDGSGMNLMNIKTLDWSDECLKACAPNLREKLGPVVPSTTNIGKISEYYVSKYGFKPDCLLTAFTGDNPSSLAGIAPSQGDIILSLGTSDVLFLWITEPHPALCGHIFGNPVDTSAYMALLCFKNSSLTRERICNELADKSWDTFSKSLESTKMGNNGNIGIYFDVMEIQPLAVGVYRFNDKNEQVSSFDKDTEIRAVIESQLMARRIYSEMLGFNIGENCRVIATGGASNNKALLQVVADIFNSSVYVKDVANSASLGAAIRAKYGSKGFDTKFSEVVKDIEEPVCVATPTPGSQQVYGPLCERYKKLEDQVTKLCSS</sequence>
<keyword evidence="3 4" id="KW-0418">Kinase</keyword>
<comment type="similarity">
    <text evidence="1 4">Belongs to the FGGY kinase family.</text>
</comment>
<name>A0AAN8JNB2_PATCE</name>
<dbReference type="EMBL" id="JAZGQO010000007">
    <property type="protein sequence ID" value="KAK6181066.1"/>
    <property type="molecule type" value="Genomic_DNA"/>
</dbReference>
<reference evidence="7 8" key="1">
    <citation type="submission" date="2024-01" db="EMBL/GenBank/DDBJ databases">
        <title>The genome of the rayed Mediterranean limpet Patella caerulea (Linnaeus, 1758).</title>
        <authorList>
            <person name="Anh-Thu Weber A."/>
            <person name="Halstead-Nussloch G."/>
        </authorList>
    </citation>
    <scope>NUCLEOTIDE SEQUENCE [LARGE SCALE GENOMIC DNA]</scope>
    <source>
        <strain evidence="7">AATW-2023a</strain>
        <tissue evidence="7">Whole specimen</tissue>
    </source>
</reference>
<evidence type="ECO:0000256" key="2">
    <source>
        <dbReference type="ARBA" id="ARBA00022679"/>
    </source>
</evidence>
<comment type="catalytic activity">
    <reaction evidence="4">
        <text>D-xylulose + ATP = D-xylulose 5-phosphate + ADP + H(+)</text>
        <dbReference type="Rhea" id="RHEA:10964"/>
        <dbReference type="ChEBI" id="CHEBI:15378"/>
        <dbReference type="ChEBI" id="CHEBI:17140"/>
        <dbReference type="ChEBI" id="CHEBI:30616"/>
        <dbReference type="ChEBI" id="CHEBI:57737"/>
        <dbReference type="ChEBI" id="CHEBI:456216"/>
        <dbReference type="EC" id="2.7.1.17"/>
    </reaction>
</comment>
<dbReference type="PIRSF" id="PIRSF000538">
    <property type="entry name" value="GlpK"/>
    <property type="match status" value="1"/>
</dbReference>
<evidence type="ECO:0000313" key="8">
    <source>
        <dbReference type="Proteomes" id="UP001347796"/>
    </source>
</evidence>
<dbReference type="FunFam" id="3.30.420.40:FF:000118">
    <property type="entry name" value="Xylulose kinase 2"/>
    <property type="match status" value="1"/>
</dbReference>
<dbReference type="CDD" id="cd07776">
    <property type="entry name" value="ASKHA_NBD_FGGY_SpXK-like"/>
    <property type="match status" value="1"/>
</dbReference>
<feature type="domain" description="Carbohydrate kinase FGGY N-terminal" evidence="5">
    <location>
        <begin position="133"/>
        <end position="283"/>
    </location>
</feature>
<comment type="caution">
    <text evidence="7">The sequence shown here is derived from an EMBL/GenBank/DDBJ whole genome shotgun (WGS) entry which is preliminary data.</text>
</comment>
<proteinExistence type="inferred from homology"/>
<dbReference type="InterPro" id="IPR000577">
    <property type="entry name" value="Carb_kinase_FGGY"/>
</dbReference>
<keyword evidence="8" id="KW-1185">Reference proteome</keyword>
<dbReference type="PANTHER" id="PTHR10196">
    <property type="entry name" value="SUGAR KINASE"/>
    <property type="match status" value="1"/>
</dbReference>
<dbReference type="Proteomes" id="UP001347796">
    <property type="component" value="Unassembled WGS sequence"/>
</dbReference>
<dbReference type="PANTHER" id="PTHR10196:SF57">
    <property type="entry name" value="XYLULOSE KINASE"/>
    <property type="match status" value="1"/>
</dbReference>
<accession>A0AAN8JNB2</accession>
<dbReference type="InterPro" id="IPR043129">
    <property type="entry name" value="ATPase_NBD"/>
</dbReference>
<feature type="domain" description="Carbohydrate kinase FGGY C-terminal" evidence="6">
    <location>
        <begin position="294"/>
        <end position="476"/>
    </location>
</feature>
<evidence type="ECO:0000313" key="7">
    <source>
        <dbReference type="EMBL" id="KAK6181066.1"/>
    </source>
</evidence>
<keyword evidence="4" id="KW-0547">Nucleotide-binding</keyword>
<dbReference type="Pfam" id="PF00370">
    <property type="entry name" value="FGGY_N"/>
    <property type="match status" value="1"/>
</dbReference>
<dbReference type="AlphaFoldDB" id="A0AAN8JNB2"/>
<dbReference type="SUPFAM" id="SSF53067">
    <property type="entry name" value="Actin-like ATPase domain"/>
    <property type="match status" value="2"/>
</dbReference>
<dbReference type="GO" id="GO:0005524">
    <property type="term" value="F:ATP binding"/>
    <property type="evidence" value="ECO:0007669"/>
    <property type="project" value="UniProtKB-KW"/>
</dbReference>
<dbReference type="GO" id="GO:0004856">
    <property type="term" value="F:D-xylulokinase activity"/>
    <property type="evidence" value="ECO:0007669"/>
    <property type="project" value="UniProtKB-UniRule"/>
</dbReference>
<dbReference type="Gene3D" id="3.30.420.40">
    <property type="match status" value="2"/>
</dbReference>
<dbReference type="InterPro" id="IPR018485">
    <property type="entry name" value="FGGY_C"/>
</dbReference>
<evidence type="ECO:0000259" key="5">
    <source>
        <dbReference type="Pfam" id="PF00370"/>
    </source>
</evidence>
<comment type="function">
    <text evidence="4">Phosphorylates D-xylulose to produce D-xylulose 5-phosphate, a molecule that may play an important role in the regulation of glucose metabolism and lipogenesis.</text>
</comment>
<evidence type="ECO:0000256" key="4">
    <source>
        <dbReference type="RuleBase" id="RU367058"/>
    </source>
</evidence>
<keyword evidence="4" id="KW-0859">Xylose metabolism</keyword>
<dbReference type="GO" id="GO:0042732">
    <property type="term" value="P:D-xylose metabolic process"/>
    <property type="evidence" value="ECO:0007669"/>
    <property type="project" value="UniProtKB-UniRule"/>
</dbReference>
<dbReference type="InterPro" id="IPR042024">
    <property type="entry name" value="D-XK_euk"/>
</dbReference>
<keyword evidence="4" id="KW-0119">Carbohydrate metabolism</keyword>